<dbReference type="HOGENOM" id="CLU_058202_0_0_6"/>
<evidence type="ECO:0000256" key="4">
    <source>
        <dbReference type="ARBA" id="ARBA00023136"/>
    </source>
</evidence>
<dbReference type="SUPFAM" id="SSF56935">
    <property type="entry name" value="Porins"/>
    <property type="match status" value="1"/>
</dbReference>
<dbReference type="Pfam" id="PF00267">
    <property type="entry name" value="Porin_1"/>
    <property type="match status" value="1"/>
</dbReference>
<dbReference type="InterPro" id="IPR050298">
    <property type="entry name" value="Gram-neg_bact_OMP"/>
</dbReference>
<dbReference type="Proteomes" id="UP000002192">
    <property type="component" value="Chromosome"/>
</dbReference>
<comment type="similarity">
    <text evidence="2">Belongs to the Gram-negative porin family.</text>
</comment>
<accession>Q7VRX0</accession>
<reference evidence="6 7" key="1">
    <citation type="journal article" date="2003" name="Proc. Natl. Acad. Sci. U.S.A.">
        <title>The genome sequence of Blochmannia floridanus: comparative analysis of reduced genomes.</title>
        <authorList>
            <person name="Gil R."/>
            <person name="Silva F.J."/>
            <person name="Zientz E."/>
            <person name="Delmotte F."/>
            <person name="Gonzalez-Candelas F."/>
            <person name="Latorre A."/>
            <person name="Rausell C."/>
            <person name="Kramerbeek J."/>
            <person name="Gadau J."/>
            <person name="Hoelldobler B."/>
            <person name="van Ham R.C.H.J."/>
            <person name="Gross R."/>
            <person name="Moya A."/>
        </authorList>
    </citation>
    <scope>NUCLEOTIDE SEQUENCE [LARGE SCALE GENOMIC DNA]</scope>
</reference>
<evidence type="ECO:0000313" key="6">
    <source>
        <dbReference type="EMBL" id="CAD83164.1"/>
    </source>
</evidence>
<comment type="subcellular location">
    <subcellularLocation>
        <location evidence="1">Cell outer membrane</location>
        <topology evidence="1">Multi-pass membrane protein</topology>
    </subcellularLocation>
</comment>
<dbReference type="GO" id="GO:0009279">
    <property type="term" value="C:cell outer membrane"/>
    <property type="evidence" value="ECO:0007669"/>
    <property type="project" value="UniProtKB-SubCell"/>
</dbReference>
<feature type="signal peptide" evidence="5">
    <location>
        <begin position="1"/>
        <end position="23"/>
    </location>
</feature>
<dbReference type="InterPro" id="IPR001702">
    <property type="entry name" value="Porin_Gram-ve"/>
</dbReference>
<dbReference type="Gene3D" id="2.40.160.10">
    <property type="entry name" value="Porin"/>
    <property type="match status" value="1"/>
</dbReference>
<dbReference type="PRINTS" id="PR00183">
    <property type="entry name" value="ECOLIPORIN"/>
</dbReference>
<evidence type="ECO:0000313" key="7">
    <source>
        <dbReference type="Proteomes" id="UP000002192"/>
    </source>
</evidence>
<sequence>MKLRYFTSLVVTMVIIAISTAGAAEFYKENNNNTLRIYGNITEGQIFVENKTNSDNHMSMKYGLIGKTYITDKIVGFGVWEQEFNLKNTESGVNLKNIAYPILGYIGIKLGDFGSIDYGRNYGVLYDVDSWVDLMPEFGGDMSIPDNFLTNRASNVVTYRNINFFGLLDGFNFAVQYQGKNDGSSDTGRTVKTENGSGYGVSASYALGNSGLSASAAYINCVRTVDQKSLDGAYTSDLAEAYSMGVKYDAYGAYLAAVYGESYNLMPFGNFDDVLNSEIIFGFVNKARNVAIVAQYKFDCGFSSLVSYLHSKASDVENGYGNYLKKCVTISSSYLLSKQLSATVDYRINLLHKTDFTTVAQINTDNMIALGVSYLF</sequence>
<organism evidence="6 7">
    <name type="scientific">Blochmanniella floridana</name>
    <dbReference type="NCBI Taxonomy" id="203907"/>
    <lineage>
        <taxon>Bacteria</taxon>
        <taxon>Pseudomonadati</taxon>
        <taxon>Pseudomonadota</taxon>
        <taxon>Gammaproteobacteria</taxon>
        <taxon>Enterobacterales</taxon>
        <taxon>Enterobacteriaceae</taxon>
        <taxon>ant endosymbionts</taxon>
        <taxon>Candidatus Blochmanniella</taxon>
    </lineage>
</organism>
<dbReference type="InterPro" id="IPR023614">
    <property type="entry name" value="Porin_dom_sf"/>
</dbReference>
<dbReference type="EMBL" id="BX248583">
    <property type="protein sequence ID" value="CAD83164.1"/>
    <property type="molecule type" value="Genomic_DNA"/>
</dbReference>
<keyword evidence="3 5" id="KW-0732">Signal</keyword>
<name>Q7VRX0_BLOFL</name>
<dbReference type="PANTHER" id="PTHR34501">
    <property type="entry name" value="PROTEIN YDDL-RELATED"/>
    <property type="match status" value="1"/>
</dbReference>
<evidence type="ECO:0000256" key="2">
    <source>
        <dbReference type="ARBA" id="ARBA00007539"/>
    </source>
</evidence>
<gene>
    <name evidence="6" type="primary">omp</name>
    <name evidence="6" type="ordered locus">Bfl475</name>
</gene>
<feature type="chain" id="PRO_5004294565" evidence="5">
    <location>
        <begin position="24"/>
        <end position="376"/>
    </location>
</feature>
<dbReference type="InterPro" id="IPR001897">
    <property type="entry name" value="Porin_gammaproteobac"/>
</dbReference>
<evidence type="ECO:0000256" key="3">
    <source>
        <dbReference type="ARBA" id="ARBA00022729"/>
    </source>
</evidence>
<dbReference type="STRING" id="203907.Bfl475"/>
<dbReference type="InterPro" id="IPR033900">
    <property type="entry name" value="Gram_neg_porin_domain"/>
</dbReference>
<proteinExistence type="inferred from homology"/>
<dbReference type="OrthoDB" id="7055111at2"/>
<dbReference type="GO" id="GO:0034220">
    <property type="term" value="P:monoatomic ion transmembrane transport"/>
    <property type="evidence" value="ECO:0007669"/>
    <property type="project" value="InterPro"/>
</dbReference>
<evidence type="ECO:0000256" key="5">
    <source>
        <dbReference type="SAM" id="SignalP"/>
    </source>
</evidence>
<dbReference type="PANTHER" id="PTHR34501:SF2">
    <property type="entry name" value="OUTER MEMBRANE PORIN F-RELATED"/>
    <property type="match status" value="1"/>
</dbReference>
<keyword evidence="4" id="KW-0472">Membrane</keyword>
<dbReference type="GO" id="GO:0015288">
    <property type="term" value="F:porin activity"/>
    <property type="evidence" value="ECO:0007669"/>
    <property type="project" value="InterPro"/>
</dbReference>
<dbReference type="eggNOG" id="COG3203">
    <property type="taxonomic scope" value="Bacteria"/>
</dbReference>
<evidence type="ECO:0000256" key="1">
    <source>
        <dbReference type="ARBA" id="ARBA00004571"/>
    </source>
</evidence>
<protein>
    <submittedName>
        <fullName evidence="6">Outer membrane protein</fullName>
    </submittedName>
</protein>
<keyword evidence="7" id="KW-1185">Reference proteome</keyword>
<dbReference type="CDD" id="cd00342">
    <property type="entry name" value="gram_neg_porins"/>
    <property type="match status" value="1"/>
</dbReference>
<dbReference type="KEGG" id="bfl:Bfl475"/>
<dbReference type="PRINTS" id="PR00182">
    <property type="entry name" value="ECOLNEIPORIN"/>
</dbReference>
<dbReference type="AlphaFoldDB" id="Q7VRX0"/>